<organism evidence="2 3">
    <name type="scientific">Phnomibacter ginsenosidimutans</name>
    <dbReference type="NCBI Taxonomy" id="2676868"/>
    <lineage>
        <taxon>Bacteria</taxon>
        <taxon>Pseudomonadati</taxon>
        <taxon>Bacteroidota</taxon>
        <taxon>Chitinophagia</taxon>
        <taxon>Chitinophagales</taxon>
        <taxon>Chitinophagaceae</taxon>
        <taxon>Phnomibacter</taxon>
    </lineage>
</organism>
<reference evidence="2 3" key="1">
    <citation type="submission" date="2019-11" db="EMBL/GenBank/DDBJ databases">
        <authorList>
            <person name="Im W.T."/>
        </authorList>
    </citation>
    <scope>NUCLEOTIDE SEQUENCE [LARGE SCALE GENOMIC DNA]</scope>
    <source>
        <strain evidence="2 3">SB-02</strain>
    </source>
</reference>
<dbReference type="SUPFAM" id="SSF53448">
    <property type="entry name" value="Nucleotide-diphospho-sugar transferases"/>
    <property type="match status" value="1"/>
</dbReference>
<dbReference type="InterPro" id="IPR029044">
    <property type="entry name" value="Nucleotide-diphossugar_trans"/>
</dbReference>
<evidence type="ECO:0000259" key="1">
    <source>
        <dbReference type="Pfam" id="PF00535"/>
    </source>
</evidence>
<sequence length="332" mass="38154">MVATESTQENIGHLNLAATPCISVIVPFYNHAAFVQRRIESLLAQTAGRLELILLDDASTDNTDSLLRQWEHHPAVQCVCINTHNSGSPFLQWQRGLQLARQEWVWIAEGDDYCDPDFIQALLPALTEPRCVLAYNEVRWVNEHDELLKASQPQPARWYSGREFLARHMMLQDHLVNSGMLLFRRSALQGLPHRWTEMKQAGDYLLWVQIAAQGKVYASGTEQAAFVRHSQSLSLQQLGSLTHLNESIEVQDEIVKHFPAFISIHRKYILQQLIQTETGKNGMQLEEYANRIKFWQAIAQQRGGGFKLVHIRLLAFTAKFFHTLRKYLRQES</sequence>
<gene>
    <name evidence="2" type="ORF">GLV81_17730</name>
</gene>
<dbReference type="PANTHER" id="PTHR43685:SF11">
    <property type="entry name" value="GLYCOSYLTRANSFERASE TAGX-RELATED"/>
    <property type="match status" value="1"/>
</dbReference>
<dbReference type="Pfam" id="PF00535">
    <property type="entry name" value="Glycos_transf_2"/>
    <property type="match status" value="1"/>
</dbReference>
<evidence type="ECO:0000313" key="2">
    <source>
        <dbReference type="EMBL" id="QGW29710.1"/>
    </source>
</evidence>
<dbReference type="KEGG" id="fls:GLV81_17730"/>
<dbReference type="InterPro" id="IPR001173">
    <property type="entry name" value="Glyco_trans_2-like"/>
</dbReference>
<dbReference type="PANTHER" id="PTHR43685">
    <property type="entry name" value="GLYCOSYLTRANSFERASE"/>
    <property type="match status" value="1"/>
</dbReference>
<dbReference type="GO" id="GO:0016740">
    <property type="term" value="F:transferase activity"/>
    <property type="evidence" value="ECO:0007669"/>
    <property type="project" value="UniProtKB-KW"/>
</dbReference>
<dbReference type="EMBL" id="CP046566">
    <property type="protein sequence ID" value="QGW29710.1"/>
    <property type="molecule type" value="Genomic_DNA"/>
</dbReference>
<accession>A0A6I6GH30</accession>
<dbReference type="AlphaFoldDB" id="A0A6I6GH30"/>
<name>A0A6I6GH30_9BACT</name>
<dbReference type="Gene3D" id="3.90.550.10">
    <property type="entry name" value="Spore Coat Polysaccharide Biosynthesis Protein SpsA, Chain A"/>
    <property type="match status" value="1"/>
</dbReference>
<keyword evidence="3" id="KW-1185">Reference proteome</keyword>
<protein>
    <submittedName>
        <fullName evidence="2">Glycosyltransferase</fullName>
    </submittedName>
</protein>
<dbReference type="Proteomes" id="UP000426027">
    <property type="component" value="Chromosome"/>
</dbReference>
<dbReference type="CDD" id="cd00761">
    <property type="entry name" value="Glyco_tranf_GTA_type"/>
    <property type="match status" value="1"/>
</dbReference>
<keyword evidence="2" id="KW-0808">Transferase</keyword>
<evidence type="ECO:0000313" key="3">
    <source>
        <dbReference type="Proteomes" id="UP000426027"/>
    </source>
</evidence>
<feature type="domain" description="Glycosyltransferase 2-like" evidence="1">
    <location>
        <begin position="23"/>
        <end position="188"/>
    </location>
</feature>
<proteinExistence type="predicted"/>
<dbReference type="InterPro" id="IPR050834">
    <property type="entry name" value="Glycosyltransf_2"/>
</dbReference>